<evidence type="ECO:0000313" key="15">
    <source>
        <dbReference type="Proteomes" id="UP000085678"/>
    </source>
</evidence>
<keyword evidence="15" id="KW-1185">Reference proteome</keyword>
<evidence type="ECO:0000256" key="8">
    <source>
        <dbReference type="ARBA" id="ARBA00023125"/>
    </source>
</evidence>
<dbReference type="GO" id="GO:0007165">
    <property type="term" value="P:signal transduction"/>
    <property type="evidence" value="ECO:0007669"/>
    <property type="project" value="InterPro"/>
</dbReference>
<dbReference type="Pfam" id="PF01017">
    <property type="entry name" value="STAT_alpha"/>
    <property type="match status" value="1"/>
</dbReference>
<dbReference type="PROSITE" id="PS50001">
    <property type="entry name" value="SH2"/>
    <property type="match status" value="1"/>
</dbReference>
<dbReference type="AlphaFoldDB" id="A0A1S3JZE5"/>
<keyword evidence="11" id="KW-0539">Nucleus</keyword>
<feature type="domain" description="SH2" evidence="14">
    <location>
        <begin position="448"/>
        <end position="514"/>
    </location>
</feature>
<dbReference type="InterPro" id="IPR015988">
    <property type="entry name" value="STAT_TF_CC"/>
</dbReference>
<dbReference type="GO" id="GO:0003677">
    <property type="term" value="F:DNA binding"/>
    <property type="evidence" value="ECO:0007669"/>
    <property type="project" value="UniProtKB-KW"/>
</dbReference>
<accession>A0A1S3JZE5</accession>
<dbReference type="KEGG" id="lak:106177519"/>
<evidence type="ECO:0000256" key="7">
    <source>
        <dbReference type="ARBA" id="ARBA00023015"/>
    </source>
</evidence>
<dbReference type="SUPFAM" id="SSF55550">
    <property type="entry name" value="SH2 domain"/>
    <property type="match status" value="1"/>
</dbReference>
<keyword evidence="6 12" id="KW-0727">SH2 domain</keyword>
<evidence type="ECO:0000256" key="1">
    <source>
        <dbReference type="ARBA" id="ARBA00004123"/>
    </source>
</evidence>
<dbReference type="STRING" id="7574.A0A1S3JZE5"/>
<evidence type="ECO:0000256" key="5">
    <source>
        <dbReference type="ARBA" id="ARBA00022553"/>
    </source>
</evidence>
<evidence type="ECO:0000256" key="2">
    <source>
        <dbReference type="ARBA" id="ARBA00004496"/>
    </source>
</evidence>
<dbReference type="Proteomes" id="UP000085678">
    <property type="component" value="Unplaced"/>
</dbReference>
<dbReference type="InterPro" id="IPR036860">
    <property type="entry name" value="SH2_dom_sf"/>
</dbReference>
<reference evidence="16" key="1">
    <citation type="submission" date="2025-08" db="UniProtKB">
        <authorList>
            <consortium name="RefSeq"/>
        </authorList>
    </citation>
    <scope>IDENTIFICATION</scope>
    <source>
        <tissue evidence="16">Gonads</tissue>
    </source>
</reference>
<dbReference type="OrthoDB" id="19300at2759"/>
<feature type="compositionally biased region" description="Basic and acidic residues" evidence="13">
    <location>
        <begin position="597"/>
        <end position="606"/>
    </location>
</feature>
<dbReference type="InterPro" id="IPR048988">
    <property type="entry name" value="STAT_linker"/>
</dbReference>
<feature type="region of interest" description="Disordered" evidence="13">
    <location>
        <begin position="573"/>
        <end position="652"/>
    </location>
</feature>
<evidence type="ECO:0000256" key="6">
    <source>
        <dbReference type="ARBA" id="ARBA00022999"/>
    </source>
</evidence>
<dbReference type="SUPFAM" id="SSF49417">
    <property type="entry name" value="p53-like transcription factors"/>
    <property type="match status" value="1"/>
</dbReference>
<dbReference type="GO" id="GO:0005737">
    <property type="term" value="C:cytoplasm"/>
    <property type="evidence" value="ECO:0007669"/>
    <property type="project" value="UniProtKB-SubCell"/>
</dbReference>
<evidence type="ECO:0000256" key="12">
    <source>
        <dbReference type="PROSITE-ProRule" id="PRU00191"/>
    </source>
</evidence>
<feature type="compositionally biased region" description="Low complexity" evidence="13">
    <location>
        <begin position="740"/>
        <end position="756"/>
    </location>
</feature>
<keyword evidence="5" id="KW-0597">Phosphoprotein</keyword>
<name>A0A1S3JZE5_LINAN</name>
<dbReference type="Gene3D" id="1.20.1050.20">
    <property type="entry name" value="STAT transcription factor, all-alpha domain"/>
    <property type="match status" value="1"/>
</dbReference>
<comment type="similarity">
    <text evidence="3">Belongs to the transcription factor STAT family.</text>
</comment>
<evidence type="ECO:0000256" key="10">
    <source>
        <dbReference type="ARBA" id="ARBA00023163"/>
    </source>
</evidence>
<sequence length="977" mass="106666">MTTSHSSLKQHIMESSKPESSYVNLKKKVAAQLTSVFEWQRFCQDVQAKQDSFIGDYEKLQNSFSQDLGQYLHDKFQDILRDRKQLKSQCEAIVLQCEGQQKEIAGAIAEWLRLQQRRLIGEKLPSLDVLQNVCEEFADVLQQGKVLVDATLSLKRHCEFKETPESEPSDGSDDLILEGLAERLEDTLIQLLEKSFIMEEQPPSVLHVERGDSKKFSLSIRWLVGSKFTLALEHGMINAEFHNVTTLQASKAPGRQGKLSSKVVKGNFGVRFENMQVKGFSRLPTSSKDPVKAAEQKHFVVITGQLLLPDKRPLQLQILSQPMFLTAQSQQNPDAQAKAIWCMLGNKGPETVNPNTDRSLDKVPWSELAKVLSQLFKHGTGRGLETKHLDYLALRIFGQTKTLGSDFSSLPVSWDQFNRKPVSGTKFTFWKWFFATLNLTKDFLVDQWKKGLIEGFIDKIKAEKLLQKLPRTASGTFLLRFTNHYVDENQKANPCGGLSVVYVECVQNKMEVNHAAAITAADLKDTNLPVFLSHIQFITENADPNIPASTSKLKFLYPSLSFKQAFGEWLQGNSSSQKKLPGKGYHPLHGVHQVRIPPRDQQSRLEEELEDNDSAAGPGASLDNSHYSKGKKRFARGSSKDVPTSTPVVSVDSMSSGTLLFDRSSVVLQEQKDVSVKYQQAIADQESGEKSASPQHMVPLTTTMYTASPGPPDLQPTVGSPSSQPGESPRGGHDDVTILSPGSQSSSHKSPMSSHSHSMESPHSHMGGLIEGSHDDVAVLAPASNSSGYSSSKSPGSASSITGSPGHPAGSPLGQDDPMLLSLGSKNSGGPVRHFDSGAPMEVSSQNSSLPSCIPGSLSSAHIPAPSSVPPGYPNQHIMFLPASSSSSLIAPSTSASTQLAPEQCAMTAAGAQYMPPPYSAQLDNLLTDGSTSQGTEDGAPEDMKVLDNDTLDQLFEVINTDPEYGKVLMESENLNL</sequence>
<dbReference type="GeneID" id="106177519"/>
<dbReference type="GO" id="GO:0005634">
    <property type="term" value="C:nucleus"/>
    <property type="evidence" value="ECO:0007669"/>
    <property type="project" value="UniProtKB-SubCell"/>
</dbReference>
<evidence type="ECO:0000259" key="14">
    <source>
        <dbReference type="PROSITE" id="PS50001"/>
    </source>
</evidence>
<proteinExistence type="inferred from homology"/>
<dbReference type="RefSeq" id="XP_013415770.1">
    <property type="nucleotide sequence ID" value="XM_013560316.1"/>
</dbReference>
<dbReference type="Pfam" id="PF21354">
    <property type="entry name" value="STAT_linker"/>
    <property type="match status" value="1"/>
</dbReference>
<evidence type="ECO:0000256" key="3">
    <source>
        <dbReference type="ARBA" id="ARBA00005586"/>
    </source>
</evidence>
<feature type="compositionally biased region" description="Polar residues" evidence="13">
    <location>
        <begin position="717"/>
        <end position="726"/>
    </location>
</feature>
<evidence type="ECO:0000256" key="4">
    <source>
        <dbReference type="ARBA" id="ARBA00022490"/>
    </source>
</evidence>
<dbReference type="GO" id="GO:0003700">
    <property type="term" value="F:DNA-binding transcription factor activity"/>
    <property type="evidence" value="ECO:0007669"/>
    <property type="project" value="InterPro"/>
</dbReference>
<gene>
    <name evidence="16" type="primary">LOC106177519</name>
</gene>
<keyword evidence="9" id="KW-0010">Activator</keyword>
<protein>
    <submittedName>
        <fullName evidence="16">Signal transducer and activator of transcription 3</fullName>
    </submittedName>
</protein>
<comment type="subcellular location">
    <subcellularLocation>
        <location evidence="2">Cytoplasm</location>
    </subcellularLocation>
    <subcellularLocation>
        <location evidence="1">Nucleus</location>
    </subcellularLocation>
</comment>
<dbReference type="InterPro" id="IPR012345">
    <property type="entry name" value="STAT_TF_DNA-bd_N"/>
</dbReference>
<dbReference type="PANTHER" id="PTHR11801">
    <property type="entry name" value="SIGNAL TRANSDUCER AND ACTIVATOR OF TRANSCRIPTION"/>
    <property type="match status" value="1"/>
</dbReference>
<evidence type="ECO:0000256" key="9">
    <source>
        <dbReference type="ARBA" id="ARBA00023159"/>
    </source>
</evidence>
<evidence type="ECO:0000256" key="11">
    <source>
        <dbReference type="ARBA" id="ARBA00023242"/>
    </source>
</evidence>
<keyword evidence="4" id="KW-0963">Cytoplasm</keyword>
<keyword evidence="7" id="KW-0805">Transcription regulation</keyword>
<dbReference type="InParanoid" id="A0A1S3JZE5"/>
<dbReference type="InterPro" id="IPR013800">
    <property type="entry name" value="STAT_TF_alpha"/>
</dbReference>
<evidence type="ECO:0000313" key="16">
    <source>
        <dbReference type="RefSeq" id="XP_013415770.1"/>
    </source>
</evidence>
<feature type="compositionally biased region" description="Low complexity" evidence="13">
    <location>
        <begin position="640"/>
        <end position="652"/>
    </location>
</feature>
<organism evidence="15 16">
    <name type="scientific">Lingula anatina</name>
    <name type="common">Brachiopod</name>
    <name type="synonym">Lingula unguis</name>
    <dbReference type="NCBI Taxonomy" id="7574"/>
    <lineage>
        <taxon>Eukaryota</taxon>
        <taxon>Metazoa</taxon>
        <taxon>Spiralia</taxon>
        <taxon>Lophotrochozoa</taxon>
        <taxon>Brachiopoda</taxon>
        <taxon>Linguliformea</taxon>
        <taxon>Lingulata</taxon>
        <taxon>Lingulida</taxon>
        <taxon>Linguloidea</taxon>
        <taxon>Lingulidae</taxon>
        <taxon>Lingula</taxon>
    </lineage>
</organism>
<dbReference type="Gene3D" id="1.10.238.10">
    <property type="entry name" value="EF-hand"/>
    <property type="match status" value="1"/>
</dbReference>
<keyword evidence="8" id="KW-0238">DNA-binding</keyword>
<dbReference type="InterPro" id="IPR008967">
    <property type="entry name" value="p53-like_TF_DNA-bd_sf"/>
</dbReference>
<dbReference type="Gene3D" id="3.30.505.10">
    <property type="entry name" value="SH2 domain"/>
    <property type="match status" value="1"/>
</dbReference>
<feature type="compositionally biased region" description="Low complexity" evidence="13">
    <location>
        <begin position="781"/>
        <end position="806"/>
    </location>
</feature>
<keyword evidence="10" id="KW-0804">Transcription</keyword>
<dbReference type="Gene3D" id="2.60.40.630">
    <property type="entry name" value="STAT transcription factor, DNA-binding domain"/>
    <property type="match status" value="1"/>
</dbReference>
<feature type="region of interest" description="Disordered" evidence="13">
    <location>
        <begin position="702"/>
        <end position="854"/>
    </location>
</feature>
<dbReference type="InterPro" id="IPR001217">
    <property type="entry name" value="STAT"/>
</dbReference>
<dbReference type="SUPFAM" id="SSF47655">
    <property type="entry name" value="STAT"/>
    <property type="match status" value="1"/>
</dbReference>
<dbReference type="InterPro" id="IPR000980">
    <property type="entry name" value="SH2"/>
</dbReference>
<evidence type="ECO:0000256" key="13">
    <source>
        <dbReference type="SAM" id="MobiDB-lite"/>
    </source>
</evidence>